<evidence type="ECO:0000256" key="8">
    <source>
        <dbReference type="ARBA" id="ARBA00023170"/>
    </source>
</evidence>
<accession>F4R869</accession>
<dbReference type="VEuPathDB" id="FungiDB:MELLADRAFT_123975"/>
<dbReference type="HOGENOM" id="CLU_027592_5_0_1"/>
<dbReference type="GO" id="GO:0000750">
    <property type="term" value="P:pheromone-dependent signal transduction involved in conjugation with cellular fusion"/>
    <property type="evidence" value="ECO:0007669"/>
    <property type="project" value="TreeGrafter"/>
</dbReference>
<protein>
    <submittedName>
        <fullName evidence="11">STE3-like pheromone receptor</fullName>
    </submittedName>
</protein>
<evidence type="ECO:0000256" key="9">
    <source>
        <dbReference type="ARBA" id="ARBA00023224"/>
    </source>
</evidence>
<comment type="similarity">
    <text evidence="2">Belongs to the G-protein coupled receptor 4 family.</text>
</comment>
<dbReference type="GO" id="GO:0005886">
    <property type="term" value="C:plasma membrane"/>
    <property type="evidence" value="ECO:0007669"/>
    <property type="project" value="TreeGrafter"/>
</dbReference>
<evidence type="ECO:0000256" key="5">
    <source>
        <dbReference type="ARBA" id="ARBA00022989"/>
    </source>
</evidence>
<keyword evidence="4 10" id="KW-0812">Transmembrane</keyword>
<feature type="transmembrane region" description="Helical" evidence="10">
    <location>
        <begin position="80"/>
        <end position="101"/>
    </location>
</feature>
<dbReference type="OrthoDB" id="2874149at2759"/>
<dbReference type="GO" id="GO:0004932">
    <property type="term" value="F:mating-type factor pheromone receptor activity"/>
    <property type="evidence" value="ECO:0007669"/>
    <property type="project" value="InterPro"/>
</dbReference>
<comment type="subcellular location">
    <subcellularLocation>
        <location evidence="1">Membrane</location>
        <topology evidence="1">Multi-pass membrane protein</topology>
    </subcellularLocation>
</comment>
<feature type="transmembrane region" description="Helical" evidence="10">
    <location>
        <begin position="210"/>
        <end position="231"/>
    </location>
</feature>
<keyword evidence="12" id="KW-1185">Reference proteome</keyword>
<evidence type="ECO:0000256" key="4">
    <source>
        <dbReference type="ARBA" id="ARBA00022692"/>
    </source>
</evidence>
<dbReference type="AlphaFoldDB" id="F4R869"/>
<evidence type="ECO:0000256" key="2">
    <source>
        <dbReference type="ARBA" id="ARBA00011085"/>
    </source>
</evidence>
<dbReference type="Pfam" id="PF02076">
    <property type="entry name" value="STE3"/>
    <property type="match status" value="1"/>
</dbReference>
<name>F4R869_MELLP</name>
<dbReference type="InterPro" id="IPR001499">
    <property type="entry name" value="GPCR_STE3"/>
</dbReference>
<keyword evidence="8 11" id="KW-0675">Receptor</keyword>
<feature type="transmembrane region" description="Helical" evidence="10">
    <location>
        <begin position="12"/>
        <end position="33"/>
    </location>
</feature>
<evidence type="ECO:0000256" key="10">
    <source>
        <dbReference type="SAM" id="Phobius"/>
    </source>
</evidence>
<reference evidence="12" key="1">
    <citation type="journal article" date="2011" name="Proc. Natl. Acad. Sci. U.S.A.">
        <title>Obligate biotrophy features unraveled by the genomic analysis of rust fungi.</title>
        <authorList>
            <person name="Duplessis S."/>
            <person name="Cuomo C.A."/>
            <person name="Lin Y.-C."/>
            <person name="Aerts A."/>
            <person name="Tisserant E."/>
            <person name="Veneault-Fourrey C."/>
            <person name="Joly D.L."/>
            <person name="Hacquard S."/>
            <person name="Amselem J."/>
            <person name="Cantarel B.L."/>
            <person name="Chiu R."/>
            <person name="Coutinho P.M."/>
            <person name="Feau N."/>
            <person name="Field M."/>
            <person name="Frey P."/>
            <person name="Gelhaye E."/>
            <person name="Goldberg J."/>
            <person name="Grabherr M.G."/>
            <person name="Kodira C.D."/>
            <person name="Kohler A."/>
            <person name="Kuees U."/>
            <person name="Lindquist E.A."/>
            <person name="Lucas S.M."/>
            <person name="Mago R."/>
            <person name="Mauceli E."/>
            <person name="Morin E."/>
            <person name="Murat C."/>
            <person name="Pangilinan J.L."/>
            <person name="Park R."/>
            <person name="Pearson M."/>
            <person name="Quesneville H."/>
            <person name="Rouhier N."/>
            <person name="Sakthikumar S."/>
            <person name="Salamov A.A."/>
            <person name="Schmutz J."/>
            <person name="Selles B."/>
            <person name="Shapiro H."/>
            <person name="Tanguay P."/>
            <person name="Tuskan G.A."/>
            <person name="Henrissat B."/>
            <person name="Van de Peer Y."/>
            <person name="Rouze P."/>
            <person name="Ellis J.G."/>
            <person name="Dodds P.N."/>
            <person name="Schein J.E."/>
            <person name="Zhong S."/>
            <person name="Hamelin R.C."/>
            <person name="Grigoriev I.V."/>
            <person name="Szabo L.J."/>
            <person name="Martin F."/>
        </authorList>
    </citation>
    <scope>NUCLEOTIDE SEQUENCE [LARGE SCALE GENOMIC DNA]</scope>
    <source>
        <strain evidence="12">98AG31 / pathotype 3-4-7</strain>
    </source>
</reference>
<dbReference type="GeneID" id="18926557"/>
<evidence type="ECO:0000256" key="6">
    <source>
        <dbReference type="ARBA" id="ARBA00023040"/>
    </source>
</evidence>
<dbReference type="InParanoid" id="F4R869"/>
<dbReference type="EMBL" id="GL883092">
    <property type="protein sequence ID" value="EGG11666.1"/>
    <property type="molecule type" value="Genomic_DNA"/>
</dbReference>
<dbReference type="RefSeq" id="XP_007405301.1">
    <property type="nucleotide sequence ID" value="XM_007405239.1"/>
</dbReference>
<dbReference type="PRINTS" id="PR00899">
    <property type="entry name" value="GPCRSTE3"/>
</dbReference>
<dbReference type="KEGG" id="mlr:MELLADRAFT_123975"/>
<organism evidence="12">
    <name type="scientific">Melampsora larici-populina (strain 98AG31 / pathotype 3-4-7)</name>
    <name type="common">Poplar leaf rust fungus</name>
    <dbReference type="NCBI Taxonomy" id="747676"/>
    <lineage>
        <taxon>Eukaryota</taxon>
        <taxon>Fungi</taxon>
        <taxon>Dikarya</taxon>
        <taxon>Basidiomycota</taxon>
        <taxon>Pucciniomycotina</taxon>
        <taxon>Pucciniomycetes</taxon>
        <taxon>Pucciniales</taxon>
        <taxon>Melampsoraceae</taxon>
        <taxon>Melampsora</taxon>
    </lineage>
</organism>
<keyword evidence="3" id="KW-0589">Pheromone response</keyword>
<keyword evidence="6" id="KW-0297">G-protein coupled receptor</keyword>
<keyword evidence="9" id="KW-0807">Transducer</keyword>
<dbReference type="Proteomes" id="UP000001072">
    <property type="component" value="Unassembled WGS sequence"/>
</dbReference>
<keyword evidence="7 10" id="KW-0472">Membrane</keyword>
<gene>
    <name evidence="11" type="primary">MlpSTE3.1</name>
    <name evidence="11" type="ORF">MELLADRAFT_123975</name>
</gene>
<evidence type="ECO:0000256" key="7">
    <source>
        <dbReference type="ARBA" id="ARBA00023136"/>
    </source>
</evidence>
<dbReference type="PANTHER" id="PTHR28097:SF1">
    <property type="entry name" value="PHEROMONE A FACTOR RECEPTOR"/>
    <property type="match status" value="1"/>
</dbReference>
<evidence type="ECO:0000313" key="12">
    <source>
        <dbReference type="Proteomes" id="UP000001072"/>
    </source>
</evidence>
<sequence length="386" mass="44850">MNSCQLSHLITSLYITSSFMIAFLSALPTIWFIFHHQSSIGSLGIWVTLSNLIHAINSTVWRKDVINRAPIWCDLSSKIILIYSTGSICSCLCMARFLAYAMSPNPINLNHQTKKLINLRNWFFSLGFPIFLIPFSYLYSPFRFSLVSSIGCETSYQITWPTFFFFIIWSPIFSTIASIYTSYVAVRLWKTRKVSNDNPKNHGSKVPLRRLAWLCLMYTIVAFPLSIYYAYLLVFRGTYVPYQIHAFESTSGEIQYISNKRYPDFNDSLSIIGGLVFVGFFTFSKEMKVVYKRMFDIMIEHFLFISERFQDWMKDLRNRIIFKSGSISDDLELSILSKRHGSIQISSITSIRTDSIEESILVSNDEEDHNKPTFFKAFRELHHQIN</sequence>
<feature type="transmembrane region" description="Helical" evidence="10">
    <location>
        <begin position="122"/>
        <end position="139"/>
    </location>
</feature>
<feature type="transmembrane region" description="Helical" evidence="10">
    <location>
        <begin position="163"/>
        <end position="189"/>
    </location>
</feature>
<feature type="transmembrane region" description="Helical" evidence="10">
    <location>
        <begin position="268"/>
        <end position="284"/>
    </location>
</feature>
<proteinExistence type="inferred from homology"/>
<dbReference type="PANTHER" id="PTHR28097">
    <property type="entry name" value="PHEROMONE A FACTOR RECEPTOR"/>
    <property type="match status" value="1"/>
</dbReference>
<keyword evidence="5 10" id="KW-1133">Transmembrane helix</keyword>
<evidence type="ECO:0000313" key="11">
    <source>
        <dbReference type="EMBL" id="EGG11666.1"/>
    </source>
</evidence>
<evidence type="ECO:0000256" key="1">
    <source>
        <dbReference type="ARBA" id="ARBA00004141"/>
    </source>
</evidence>
<evidence type="ECO:0000256" key="3">
    <source>
        <dbReference type="ARBA" id="ARBA00022507"/>
    </source>
</evidence>